<comment type="caution">
    <text evidence="10">The sequence shown here is derived from an EMBL/GenBank/DDBJ whole genome shotgun (WGS) entry which is preliminary data.</text>
</comment>
<dbReference type="PANTHER" id="PTHR48021:SF1">
    <property type="entry name" value="GH07001P-RELATED"/>
    <property type="match status" value="1"/>
</dbReference>
<dbReference type="STRING" id="6832.A0A553PHV2"/>
<dbReference type="PROSITE" id="PS00217">
    <property type="entry name" value="SUGAR_TRANSPORT_2"/>
    <property type="match status" value="1"/>
</dbReference>
<feature type="transmembrane region" description="Helical" evidence="8">
    <location>
        <begin position="428"/>
        <end position="450"/>
    </location>
</feature>
<feature type="transmembrane region" description="Helical" evidence="8">
    <location>
        <begin position="120"/>
        <end position="141"/>
    </location>
</feature>
<dbReference type="PROSITE" id="PS50850">
    <property type="entry name" value="MFS"/>
    <property type="match status" value="1"/>
</dbReference>
<dbReference type="PROSITE" id="PS00216">
    <property type="entry name" value="SUGAR_TRANSPORT_1"/>
    <property type="match status" value="1"/>
</dbReference>
<evidence type="ECO:0000256" key="7">
    <source>
        <dbReference type="ARBA" id="ARBA00023136"/>
    </source>
</evidence>
<feature type="transmembrane region" description="Helical" evidence="8">
    <location>
        <begin position="20"/>
        <end position="45"/>
    </location>
</feature>
<dbReference type="InterPro" id="IPR005829">
    <property type="entry name" value="Sugar_transporter_CS"/>
</dbReference>
<dbReference type="FunFam" id="1.20.1250.20:FF:000218">
    <property type="entry name" value="facilitated trehalose transporter Tret1"/>
    <property type="match status" value="1"/>
</dbReference>
<keyword evidence="7 8" id="KW-0472">Membrane</keyword>
<keyword evidence="2" id="KW-0813">Transport</keyword>
<dbReference type="Proteomes" id="UP000318571">
    <property type="component" value="Chromosome 5"/>
</dbReference>
<feature type="transmembrane region" description="Helical" evidence="8">
    <location>
        <begin position="95"/>
        <end position="114"/>
    </location>
</feature>
<gene>
    <name evidence="10" type="ORF">TCAL_04049</name>
</gene>
<keyword evidence="11" id="KW-1185">Reference proteome</keyword>
<dbReference type="InterPro" id="IPR005828">
    <property type="entry name" value="MFS_sugar_transport-like"/>
</dbReference>
<keyword evidence="6 8" id="KW-1133">Transmembrane helix</keyword>
<organism evidence="10 11">
    <name type="scientific">Tigriopus californicus</name>
    <name type="common">Marine copepod</name>
    <dbReference type="NCBI Taxonomy" id="6832"/>
    <lineage>
        <taxon>Eukaryota</taxon>
        <taxon>Metazoa</taxon>
        <taxon>Ecdysozoa</taxon>
        <taxon>Arthropoda</taxon>
        <taxon>Crustacea</taxon>
        <taxon>Multicrustacea</taxon>
        <taxon>Hexanauplia</taxon>
        <taxon>Copepoda</taxon>
        <taxon>Harpacticoida</taxon>
        <taxon>Harpacticidae</taxon>
        <taxon>Tigriopus</taxon>
    </lineage>
</organism>
<dbReference type="InterPro" id="IPR020846">
    <property type="entry name" value="MFS_dom"/>
</dbReference>
<evidence type="ECO:0000313" key="11">
    <source>
        <dbReference type="Proteomes" id="UP000318571"/>
    </source>
</evidence>
<dbReference type="Pfam" id="PF00083">
    <property type="entry name" value="Sugar_tr"/>
    <property type="match status" value="1"/>
</dbReference>
<dbReference type="GO" id="GO:0005886">
    <property type="term" value="C:plasma membrane"/>
    <property type="evidence" value="ECO:0007669"/>
    <property type="project" value="UniProtKB-SubCell"/>
</dbReference>
<evidence type="ECO:0000256" key="4">
    <source>
        <dbReference type="ARBA" id="ARBA00022597"/>
    </source>
</evidence>
<feature type="domain" description="Major facilitator superfamily (MFS) profile" evidence="9">
    <location>
        <begin position="19"/>
        <end position="454"/>
    </location>
</feature>
<dbReference type="PANTHER" id="PTHR48021">
    <property type="match status" value="1"/>
</dbReference>
<evidence type="ECO:0000256" key="1">
    <source>
        <dbReference type="ARBA" id="ARBA00004651"/>
    </source>
</evidence>
<evidence type="ECO:0000256" key="2">
    <source>
        <dbReference type="ARBA" id="ARBA00022448"/>
    </source>
</evidence>
<feature type="transmembrane region" description="Helical" evidence="8">
    <location>
        <begin position="153"/>
        <end position="173"/>
    </location>
</feature>
<comment type="subcellular location">
    <subcellularLocation>
        <location evidence="1">Cell membrane</location>
        <topology evidence="1">Multi-pass membrane protein</topology>
    </subcellularLocation>
</comment>
<feature type="transmembrane region" description="Helical" evidence="8">
    <location>
        <begin position="298"/>
        <end position="315"/>
    </location>
</feature>
<feature type="transmembrane region" description="Helical" evidence="8">
    <location>
        <begin position="264"/>
        <end position="286"/>
    </location>
</feature>
<reference evidence="10 11" key="1">
    <citation type="journal article" date="2018" name="Nat. Ecol. Evol.">
        <title>Genomic signatures of mitonuclear coevolution across populations of Tigriopus californicus.</title>
        <authorList>
            <person name="Barreto F.S."/>
            <person name="Watson E.T."/>
            <person name="Lima T.G."/>
            <person name="Willett C.S."/>
            <person name="Edmands S."/>
            <person name="Li W."/>
            <person name="Burton R.S."/>
        </authorList>
    </citation>
    <scope>NUCLEOTIDE SEQUENCE [LARGE SCALE GENOMIC DNA]</scope>
    <source>
        <strain evidence="10 11">San Diego</strain>
    </source>
</reference>
<dbReference type="Gene3D" id="1.20.1250.20">
    <property type="entry name" value="MFS general substrate transporter like domains"/>
    <property type="match status" value="1"/>
</dbReference>
<accession>A0A553PHV2</accession>
<evidence type="ECO:0000259" key="9">
    <source>
        <dbReference type="PROSITE" id="PS50850"/>
    </source>
</evidence>
<protein>
    <recommendedName>
        <fullName evidence="9">Major facilitator superfamily (MFS) profile domain-containing protein</fullName>
    </recommendedName>
</protein>
<sequence length="519" mass="56471">MAEDCPSMLLHQATASNKNLLLSGMIGMIPPFATGCCMIYSTVSLPHYQNPELQLLETHLDLDQSSWYISILLLASLVGTLAGGFLSDIIGRKKTLIISGCIMVVGWIGTYLAATFLTLIASRLILGISCGLNLSTNLSLLTEISIIRLRGTFCTLNTMLINLGMMFGLIYGAVLPQHLQLPLSAAPCFIFLALAYFVPESPLWLVKKRRFTEADSVLQYLRGPTYNYAVEIKELSNVSQQREDETFQEKVTFLKSPAVIKPNILMAVLMILQTTCGADTLCYYALDIFREAKTPLNEYVLAILLQGGFTLGYIVSSSIMNRVGRRIHYTLSAGLVALSMFTLAFSLIIRENASENVQDLLGIIPPIAVLLGALGYGCGVGPVVFALIGEIFPPRVKGICASLSLSCRDLTAFVLLKSVPTLTSFLTIPILFALHGVIAGLSCVVVLLFLPETKGLSLTELLRIFDKENEIFATARAQQQEANENQIFNQGPIPALPNAPPAYAQAINAASPPWKPIDV</sequence>
<dbReference type="OMA" id="LQYQIPW"/>
<evidence type="ECO:0000256" key="8">
    <source>
        <dbReference type="SAM" id="Phobius"/>
    </source>
</evidence>
<name>A0A553PHV2_TIGCA</name>
<dbReference type="OrthoDB" id="6612291at2759"/>
<evidence type="ECO:0000256" key="5">
    <source>
        <dbReference type="ARBA" id="ARBA00022692"/>
    </source>
</evidence>
<evidence type="ECO:0000256" key="6">
    <source>
        <dbReference type="ARBA" id="ARBA00022989"/>
    </source>
</evidence>
<keyword evidence="5 8" id="KW-0812">Transmembrane</keyword>
<feature type="transmembrane region" description="Helical" evidence="8">
    <location>
        <begin position="65"/>
        <end position="86"/>
    </location>
</feature>
<dbReference type="InterPro" id="IPR036259">
    <property type="entry name" value="MFS_trans_sf"/>
</dbReference>
<evidence type="ECO:0000313" key="10">
    <source>
        <dbReference type="EMBL" id="TRY77262.1"/>
    </source>
</evidence>
<feature type="transmembrane region" description="Helical" evidence="8">
    <location>
        <begin position="327"/>
        <end position="349"/>
    </location>
</feature>
<evidence type="ECO:0000256" key="3">
    <source>
        <dbReference type="ARBA" id="ARBA00022475"/>
    </source>
</evidence>
<proteinExistence type="predicted"/>
<feature type="transmembrane region" description="Helical" evidence="8">
    <location>
        <begin position="361"/>
        <end position="387"/>
    </location>
</feature>
<keyword evidence="4" id="KW-0762">Sugar transport</keyword>
<keyword evidence="3" id="KW-1003">Cell membrane</keyword>
<dbReference type="SUPFAM" id="SSF103473">
    <property type="entry name" value="MFS general substrate transporter"/>
    <property type="match status" value="1"/>
</dbReference>
<dbReference type="GO" id="GO:0022857">
    <property type="term" value="F:transmembrane transporter activity"/>
    <property type="evidence" value="ECO:0007669"/>
    <property type="project" value="InterPro"/>
</dbReference>
<dbReference type="InterPro" id="IPR050549">
    <property type="entry name" value="MFS_Trehalose_Transporter"/>
</dbReference>
<dbReference type="AlphaFoldDB" id="A0A553PHV2"/>
<dbReference type="EMBL" id="VCGU01000004">
    <property type="protein sequence ID" value="TRY77262.1"/>
    <property type="molecule type" value="Genomic_DNA"/>
</dbReference>